<evidence type="ECO:0000313" key="11">
    <source>
        <dbReference type="Proteomes" id="UP000321827"/>
    </source>
</evidence>
<dbReference type="SUPFAM" id="SSF52743">
    <property type="entry name" value="Subtilisin-like"/>
    <property type="match status" value="1"/>
</dbReference>
<dbReference type="PANTHER" id="PTHR43806">
    <property type="entry name" value="PEPTIDASE S8"/>
    <property type="match status" value="1"/>
</dbReference>
<keyword evidence="8" id="KW-0732">Signal</keyword>
<dbReference type="PRINTS" id="PR00723">
    <property type="entry name" value="SUBTILISIN"/>
</dbReference>
<evidence type="ECO:0000256" key="7">
    <source>
        <dbReference type="SAM" id="MobiDB-lite"/>
    </source>
</evidence>
<keyword evidence="4 5" id="KW-0720">Serine protease</keyword>
<evidence type="ECO:0000256" key="2">
    <source>
        <dbReference type="ARBA" id="ARBA00022670"/>
    </source>
</evidence>
<dbReference type="PROSITE" id="PS00138">
    <property type="entry name" value="SUBTILASE_SER"/>
    <property type="match status" value="1"/>
</dbReference>
<evidence type="ECO:0000256" key="1">
    <source>
        <dbReference type="ARBA" id="ARBA00011073"/>
    </source>
</evidence>
<evidence type="ECO:0000259" key="9">
    <source>
        <dbReference type="Pfam" id="PF00082"/>
    </source>
</evidence>
<evidence type="ECO:0000256" key="5">
    <source>
        <dbReference type="PROSITE-ProRule" id="PRU01240"/>
    </source>
</evidence>
<feature type="region of interest" description="Disordered" evidence="7">
    <location>
        <begin position="254"/>
        <end position="277"/>
    </location>
</feature>
<dbReference type="GO" id="GO:0004252">
    <property type="term" value="F:serine-type endopeptidase activity"/>
    <property type="evidence" value="ECO:0007669"/>
    <property type="project" value="UniProtKB-UniRule"/>
</dbReference>
<reference evidence="10 11" key="1">
    <citation type="submission" date="2019-07" db="EMBL/GenBank/DDBJ databases">
        <title>Whole genome shotgun sequence of Oceanithermus desulfurans NBRC 100063.</title>
        <authorList>
            <person name="Hosoyama A."/>
            <person name="Uohara A."/>
            <person name="Ohji S."/>
            <person name="Ichikawa N."/>
        </authorList>
    </citation>
    <scope>NUCLEOTIDE SEQUENCE [LARGE SCALE GENOMIC DNA]</scope>
    <source>
        <strain evidence="10 11">NBRC 100063</strain>
    </source>
</reference>
<keyword evidence="2 5" id="KW-0645">Protease</keyword>
<dbReference type="OrthoDB" id="9798386at2"/>
<name>A0A511RKS3_9DEIN</name>
<dbReference type="PROSITE" id="PS51257">
    <property type="entry name" value="PROKAR_LIPOPROTEIN"/>
    <property type="match status" value="1"/>
</dbReference>
<comment type="similarity">
    <text evidence="1 5 6">Belongs to the peptidase S8 family.</text>
</comment>
<protein>
    <submittedName>
        <fullName evidence="10">Serine protease</fullName>
    </submittedName>
</protein>
<feature type="active site" description="Charge relay system" evidence="5">
    <location>
        <position position="276"/>
    </location>
</feature>
<dbReference type="PANTHER" id="PTHR43806:SF11">
    <property type="entry name" value="CEREVISIN-RELATED"/>
    <property type="match status" value="1"/>
</dbReference>
<dbReference type="Proteomes" id="UP000321827">
    <property type="component" value="Unassembled WGS sequence"/>
</dbReference>
<feature type="active site" description="Charge relay system" evidence="5">
    <location>
        <position position="483"/>
    </location>
</feature>
<dbReference type="InterPro" id="IPR050131">
    <property type="entry name" value="Peptidase_S8_subtilisin-like"/>
</dbReference>
<keyword evidence="3 5" id="KW-0378">Hydrolase</keyword>
<feature type="domain" description="Peptidase S8/S53" evidence="9">
    <location>
        <begin position="225"/>
        <end position="531"/>
    </location>
</feature>
<organism evidence="10 11">
    <name type="scientific">Oceanithermus desulfurans NBRC 100063</name>
    <dbReference type="NCBI Taxonomy" id="1227550"/>
    <lineage>
        <taxon>Bacteria</taxon>
        <taxon>Thermotogati</taxon>
        <taxon>Deinococcota</taxon>
        <taxon>Deinococci</taxon>
        <taxon>Thermales</taxon>
        <taxon>Thermaceae</taxon>
        <taxon>Oceanithermus</taxon>
    </lineage>
</organism>
<dbReference type="PROSITE" id="PS00136">
    <property type="entry name" value="SUBTILASE_ASP"/>
    <property type="match status" value="1"/>
</dbReference>
<dbReference type="InterPro" id="IPR023827">
    <property type="entry name" value="Peptidase_S8_Asp-AS"/>
</dbReference>
<dbReference type="RefSeq" id="WP_147147784.1">
    <property type="nucleotide sequence ID" value="NZ_BJXN01000011.1"/>
</dbReference>
<dbReference type="PROSITE" id="PS00137">
    <property type="entry name" value="SUBTILASE_HIS"/>
    <property type="match status" value="1"/>
</dbReference>
<dbReference type="Pfam" id="PF00082">
    <property type="entry name" value="Peptidase_S8"/>
    <property type="match status" value="1"/>
</dbReference>
<dbReference type="InterPro" id="IPR000209">
    <property type="entry name" value="Peptidase_S8/S53_dom"/>
</dbReference>
<dbReference type="PROSITE" id="PS51892">
    <property type="entry name" value="SUBTILASE"/>
    <property type="match status" value="1"/>
</dbReference>
<dbReference type="InterPro" id="IPR022398">
    <property type="entry name" value="Peptidase_S8_His-AS"/>
</dbReference>
<dbReference type="Gene3D" id="3.40.50.200">
    <property type="entry name" value="Peptidase S8/S53 domain"/>
    <property type="match status" value="1"/>
</dbReference>
<evidence type="ECO:0000256" key="8">
    <source>
        <dbReference type="SAM" id="SignalP"/>
    </source>
</evidence>
<dbReference type="InterPro" id="IPR036852">
    <property type="entry name" value="Peptidase_S8/S53_dom_sf"/>
</dbReference>
<dbReference type="GO" id="GO:0006508">
    <property type="term" value="P:proteolysis"/>
    <property type="evidence" value="ECO:0007669"/>
    <property type="project" value="UniProtKB-KW"/>
</dbReference>
<dbReference type="InterPro" id="IPR015500">
    <property type="entry name" value="Peptidase_S8_subtilisin-rel"/>
</dbReference>
<evidence type="ECO:0000313" key="10">
    <source>
        <dbReference type="EMBL" id="GEM90225.1"/>
    </source>
</evidence>
<sequence>MRRLAVALLPALLAACSSGLPEAPRNLTLGYDGRGTLDLPVPDGTIWQIRGPQELRVDPARGIGPAVLALEAPLERAPNLPAERFTLTWQGDLQGTLTVRWPLVRVEGRVVEAPAAVAGLELPARPLPEPAPAPAPTRVLVRYRDAAAAPLSAKTVGTPTLRVLETTDPAALLARLQEDPNVVWAEPDGVVRALGEPGDEYYPLEWHLRRTGARWAYLGGYPGSVTVAVVDTGVRYDHPDLTDRLWGPADGAYDFVDGDPDPTDPGDNRNPQAGSHGTHVTGIIAARTGVNPLPPSCYDPNGDPICSETGLAGLAWPADVKVLPLRVLDETGNGLFSAVAAAVRYAAGLPVEWEGQTLSNPHPARVINLSLGSTLYSNAMCEAVADARAAGAIVVAAAGNSGGTAYFYPASCPGAVAVAAVDNAAGEPKPTWYTQHNDRVTLSAPGGDVQQDADGDGYPDGVLSTTWNFQTNRPNYAFYMGTSQASPQVAAALALLLAQDPGRSAEAALDRLTATATDLGEPGRDAYYGYGILNLPQALALELPPGPYRVRFRGPFERWVTPDADGNFVTYLPSAPYAVLACRDDTANGFCDTGERQTEASVLVAPEPLFRLPALTLP</sequence>
<evidence type="ECO:0000256" key="4">
    <source>
        <dbReference type="ARBA" id="ARBA00022825"/>
    </source>
</evidence>
<proteinExistence type="inferred from homology"/>
<dbReference type="EMBL" id="BJXN01000011">
    <property type="protein sequence ID" value="GEM90225.1"/>
    <property type="molecule type" value="Genomic_DNA"/>
</dbReference>
<feature type="chain" id="PRO_5022121975" evidence="8">
    <location>
        <begin position="23"/>
        <end position="618"/>
    </location>
</feature>
<evidence type="ECO:0000256" key="6">
    <source>
        <dbReference type="RuleBase" id="RU003355"/>
    </source>
</evidence>
<feature type="signal peptide" evidence="8">
    <location>
        <begin position="1"/>
        <end position="22"/>
    </location>
</feature>
<evidence type="ECO:0000256" key="3">
    <source>
        <dbReference type="ARBA" id="ARBA00022801"/>
    </source>
</evidence>
<comment type="caution">
    <text evidence="10">The sequence shown here is derived from an EMBL/GenBank/DDBJ whole genome shotgun (WGS) entry which is preliminary data.</text>
</comment>
<feature type="active site" description="Charge relay system" evidence="5">
    <location>
        <position position="231"/>
    </location>
</feature>
<dbReference type="AlphaFoldDB" id="A0A511RKS3"/>
<gene>
    <name evidence="10" type="ORF">ODE01S_16590</name>
</gene>
<accession>A0A511RKS3</accession>
<dbReference type="InterPro" id="IPR023828">
    <property type="entry name" value="Peptidase_S8_Ser-AS"/>
</dbReference>